<dbReference type="Proteomes" id="UP000281406">
    <property type="component" value="Unassembled WGS sequence"/>
</dbReference>
<evidence type="ECO:0000313" key="1">
    <source>
        <dbReference type="EMBL" id="ROL52846.1"/>
    </source>
</evidence>
<dbReference type="OrthoDB" id="8843611at2759"/>
<organism evidence="1 2">
    <name type="scientific">Anabarilius grahami</name>
    <name type="common">Kanglang fish</name>
    <name type="synonym">Barilius grahami</name>
    <dbReference type="NCBI Taxonomy" id="495550"/>
    <lineage>
        <taxon>Eukaryota</taxon>
        <taxon>Metazoa</taxon>
        <taxon>Chordata</taxon>
        <taxon>Craniata</taxon>
        <taxon>Vertebrata</taxon>
        <taxon>Euteleostomi</taxon>
        <taxon>Actinopterygii</taxon>
        <taxon>Neopterygii</taxon>
        <taxon>Teleostei</taxon>
        <taxon>Ostariophysi</taxon>
        <taxon>Cypriniformes</taxon>
        <taxon>Xenocyprididae</taxon>
        <taxon>Xenocypridinae</taxon>
        <taxon>Xenocypridinae incertae sedis</taxon>
        <taxon>Anabarilius</taxon>
    </lineage>
</organism>
<dbReference type="AlphaFoldDB" id="A0A3N0Z2Y6"/>
<reference evidence="1 2" key="1">
    <citation type="submission" date="2018-10" db="EMBL/GenBank/DDBJ databases">
        <title>Genome assembly for a Yunnan-Guizhou Plateau 3E fish, Anabarilius grahami (Regan), and its evolutionary and genetic applications.</title>
        <authorList>
            <person name="Jiang W."/>
        </authorList>
    </citation>
    <scope>NUCLEOTIDE SEQUENCE [LARGE SCALE GENOMIC DNA]</scope>
    <source>
        <strain evidence="1">AG-KIZ</strain>
        <tissue evidence="1">Muscle</tissue>
    </source>
</reference>
<dbReference type="EMBL" id="RJVU01014363">
    <property type="protein sequence ID" value="ROL52846.1"/>
    <property type="molecule type" value="Genomic_DNA"/>
</dbReference>
<sequence>MKVKVDHLASWLKHREQRIETCETWLADLERYSRRWNLRLRGLPEKKEKNIRDEVIRICEQTYPEGKGKLPFAIDSVHRLRKKQNQIGSKSAPRAVMVTFILRIIRNAVWKAAKSSAFLKINGMQFMEDLTPLDRER</sequence>
<protein>
    <submittedName>
        <fullName evidence="1">Uncharacterized protein</fullName>
    </submittedName>
</protein>
<dbReference type="InterPro" id="IPR004244">
    <property type="entry name" value="Transposase_22"/>
</dbReference>
<evidence type="ECO:0000313" key="2">
    <source>
        <dbReference type="Proteomes" id="UP000281406"/>
    </source>
</evidence>
<gene>
    <name evidence="1" type="ORF">DPX16_8409</name>
</gene>
<name>A0A3N0Z2Y6_ANAGA</name>
<proteinExistence type="predicted"/>
<comment type="caution">
    <text evidence="1">The sequence shown here is derived from an EMBL/GenBank/DDBJ whole genome shotgun (WGS) entry which is preliminary data.</text>
</comment>
<accession>A0A3N0Z2Y6</accession>
<dbReference type="PANTHER" id="PTHR11505">
    <property type="entry name" value="L1 TRANSPOSABLE ELEMENT-RELATED"/>
    <property type="match status" value="1"/>
</dbReference>
<dbReference type="Gene3D" id="3.30.70.1820">
    <property type="entry name" value="L1 transposable element, RRM domain"/>
    <property type="match status" value="1"/>
</dbReference>
<keyword evidence="2" id="KW-1185">Reference proteome</keyword>